<dbReference type="Gene3D" id="3.40.50.1010">
    <property type="entry name" value="5'-nuclease"/>
    <property type="match status" value="1"/>
</dbReference>
<feature type="compositionally biased region" description="Low complexity" evidence="3">
    <location>
        <begin position="369"/>
        <end position="378"/>
    </location>
</feature>
<dbReference type="InterPro" id="IPR029060">
    <property type="entry name" value="PIN-like_dom_sf"/>
</dbReference>
<protein>
    <recommendedName>
        <fullName evidence="5">XPG-I domain-containing protein</fullName>
    </recommendedName>
</protein>
<evidence type="ECO:0000256" key="2">
    <source>
        <dbReference type="ARBA" id="ARBA00022842"/>
    </source>
</evidence>
<accession>A0A3G5AIN6</accession>
<dbReference type="SUPFAM" id="SSF88723">
    <property type="entry name" value="PIN domain-like"/>
    <property type="match status" value="1"/>
</dbReference>
<dbReference type="EMBL" id="MK072507">
    <property type="protein sequence ID" value="AYV86464.1"/>
    <property type="molecule type" value="Genomic_DNA"/>
</dbReference>
<dbReference type="InterPro" id="IPR036279">
    <property type="entry name" value="5-3_exonuclease_C_sf"/>
</dbReference>
<feature type="region of interest" description="Disordered" evidence="3">
    <location>
        <begin position="333"/>
        <end position="406"/>
    </location>
</feature>
<dbReference type="Gene3D" id="1.10.150.20">
    <property type="entry name" value="5' to 3' exonuclease, C-terminal subdomain"/>
    <property type="match status" value="1"/>
</dbReference>
<dbReference type="PANTHER" id="PTHR11081:SF9">
    <property type="entry name" value="FLAP ENDONUCLEASE 1"/>
    <property type="match status" value="1"/>
</dbReference>
<dbReference type="GO" id="GO:0046872">
    <property type="term" value="F:metal ion binding"/>
    <property type="evidence" value="ECO:0007669"/>
    <property type="project" value="UniProtKB-KW"/>
</dbReference>
<keyword evidence="1" id="KW-0479">Metal-binding</keyword>
<gene>
    <name evidence="4" type="ORF">Sylvanvirus1_60</name>
</gene>
<evidence type="ECO:0000313" key="4">
    <source>
        <dbReference type="EMBL" id="AYV86464.1"/>
    </source>
</evidence>
<evidence type="ECO:0000256" key="1">
    <source>
        <dbReference type="ARBA" id="ARBA00022723"/>
    </source>
</evidence>
<keyword evidence="2" id="KW-0460">Magnesium</keyword>
<evidence type="ECO:0008006" key="5">
    <source>
        <dbReference type="Google" id="ProtNLM"/>
    </source>
</evidence>
<feature type="region of interest" description="Disordered" evidence="3">
    <location>
        <begin position="181"/>
        <end position="203"/>
    </location>
</feature>
<proteinExistence type="predicted"/>
<evidence type="ECO:0000256" key="3">
    <source>
        <dbReference type="SAM" id="MobiDB-lite"/>
    </source>
</evidence>
<name>A0A3G5AIN6_9VIRU</name>
<dbReference type="InterPro" id="IPR006084">
    <property type="entry name" value="XPG/Rad2"/>
</dbReference>
<dbReference type="GO" id="GO:0017108">
    <property type="term" value="F:5'-flap endonuclease activity"/>
    <property type="evidence" value="ECO:0007669"/>
    <property type="project" value="TreeGrafter"/>
</dbReference>
<feature type="compositionally biased region" description="Basic and acidic residues" evidence="3">
    <location>
        <begin position="349"/>
        <end position="359"/>
    </location>
</feature>
<sequence length="449" mass="51121">MGIKGFWQWLKTLLEKLPPNEALKICKPFFPFGPDQAECRTWSVGIDANSYLCPRFYTLDSTLPEEDIIDTLVQFMRKANDTFMNKIKVKKCTWFFDGEPLANKLATLQKRKEARESSARSAALMKLEVCAIEKELEEIQAQLQLKDETSSSNSSSHEQIPDSAQGLLKMQLQSLQMDATVMRSQQKKREQHSGKLSRSTLREVQRRTKEEGIEVVQCVSEVDFEISGDLIFSGDSDMFPTGFRRLARRLFTDSRATDYCLYNSEALWNVLGWTHGQLIDFCLLLGRDEGCLRLTGIGPVTGQSLIDKFKSIDVILEEKSKLDIVKSIKNTNMNNTNKVNESPSSRKRKEAEHSKDVKNSMDLNNRTLDGSSSDNAISIDDDSTNDISQGVKKPKKAKSSISSKSNPDQKYIQWLEKIDAIPEDYLAYVERERELLLNPPYRHLHVVQS</sequence>
<organism evidence="4">
    <name type="scientific">Sylvanvirus sp</name>
    <dbReference type="NCBI Taxonomy" id="2487774"/>
    <lineage>
        <taxon>Viruses</taxon>
    </lineage>
</organism>
<dbReference type="SUPFAM" id="SSF47807">
    <property type="entry name" value="5' to 3' exonuclease, C-terminal subdomain"/>
    <property type="match status" value="1"/>
</dbReference>
<dbReference type="PANTHER" id="PTHR11081">
    <property type="entry name" value="FLAP ENDONUCLEASE FAMILY MEMBER"/>
    <property type="match status" value="1"/>
</dbReference>
<reference evidence="4" key="1">
    <citation type="submission" date="2018-10" db="EMBL/GenBank/DDBJ databases">
        <title>Hidden diversity of soil giant viruses.</title>
        <authorList>
            <person name="Schulz F."/>
            <person name="Alteio L."/>
            <person name="Goudeau D."/>
            <person name="Ryan E.M."/>
            <person name="Malmstrom R.R."/>
            <person name="Blanchard J."/>
            <person name="Woyke T."/>
        </authorList>
    </citation>
    <scope>NUCLEOTIDE SEQUENCE</scope>
    <source>
        <strain evidence="4">SYV1</strain>
    </source>
</reference>